<comment type="caution">
    <text evidence="1">The sequence shown here is derived from an EMBL/GenBank/DDBJ whole genome shotgun (WGS) entry which is preliminary data.</text>
</comment>
<evidence type="ECO:0000313" key="1">
    <source>
        <dbReference type="EMBL" id="KKK78528.1"/>
    </source>
</evidence>
<dbReference type="EMBL" id="LAZR01054453">
    <property type="protein sequence ID" value="KKK78528.1"/>
    <property type="molecule type" value="Genomic_DNA"/>
</dbReference>
<protein>
    <submittedName>
        <fullName evidence="1">Uncharacterized protein</fullName>
    </submittedName>
</protein>
<gene>
    <name evidence="1" type="ORF">LCGC14_2842680</name>
</gene>
<reference evidence="1" key="1">
    <citation type="journal article" date="2015" name="Nature">
        <title>Complex archaea that bridge the gap between prokaryotes and eukaryotes.</title>
        <authorList>
            <person name="Spang A."/>
            <person name="Saw J.H."/>
            <person name="Jorgensen S.L."/>
            <person name="Zaremba-Niedzwiedzka K."/>
            <person name="Martijn J."/>
            <person name="Lind A.E."/>
            <person name="van Eijk R."/>
            <person name="Schleper C."/>
            <person name="Guy L."/>
            <person name="Ettema T.J."/>
        </authorList>
    </citation>
    <scope>NUCLEOTIDE SEQUENCE</scope>
</reference>
<organism evidence="1">
    <name type="scientific">marine sediment metagenome</name>
    <dbReference type="NCBI Taxonomy" id="412755"/>
    <lineage>
        <taxon>unclassified sequences</taxon>
        <taxon>metagenomes</taxon>
        <taxon>ecological metagenomes</taxon>
    </lineage>
</organism>
<sequence length="126" mass="14753">MNKFTVFYEGGSQFSGGPLDHDWYKIDEGKKIIKLEYFLDKIGVMLEGYIEYNHCLEYAAMGAKGVQRILLMGRTNEETEIVVLDLKQNKVYKDYKPKYREYGEQILNGWQKGKLDKPKAVFKKIK</sequence>
<dbReference type="AlphaFoldDB" id="A0A0F8YAW5"/>
<proteinExistence type="predicted"/>
<name>A0A0F8YAW5_9ZZZZ</name>
<accession>A0A0F8YAW5</accession>